<dbReference type="AlphaFoldDB" id="A0A3B0V5B2"/>
<gene>
    <name evidence="1" type="ORF">MNBD_DELTA04-1401</name>
</gene>
<accession>A0A3B0V5B2</accession>
<name>A0A3B0V5B2_9ZZZZ</name>
<evidence type="ECO:0000313" key="1">
    <source>
        <dbReference type="EMBL" id="VAW33962.1"/>
    </source>
</evidence>
<organism evidence="1">
    <name type="scientific">hydrothermal vent metagenome</name>
    <dbReference type="NCBI Taxonomy" id="652676"/>
    <lineage>
        <taxon>unclassified sequences</taxon>
        <taxon>metagenomes</taxon>
        <taxon>ecological metagenomes</taxon>
    </lineage>
</organism>
<dbReference type="EMBL" id="UOEY01000001">
    <property type="protein sequence ID" value="VAW33962.1"/>
    <property type="molecule type" value="Genomic_DNA"/>
</dbReference>
<proteinExistence type="predicted"/>
<protein>
    <submittedName>
        <fullName evidence="1">Uncharacterized protein</fullName>
    </submittedName>
</protein>
<sequence length="38" mass="4354">MDGILFLVFWLGCAALHTLFDLKVKPVLRAVREESDYS</sequence>
<reference evidence="1" key="1">
    <citation type="submission" date="2018-06" db="EMBL/GenBank/DDBJ databases">
        <authorList>
            <person name="Zhirakovskaya E."/>
        </authorList>
    </citation>
    <scope>NUCLEOTIDE SEQUENCE</scope>
</reference>